<keyword evidence="3" id="KW-1185">Reference proteome</keyword>
<name>A0A0N0BDH3_9HYME</name>
<proteinExistence type="predicted"/>
<feature type="compositionally biased region" description="Basic and acidic residues" evidence="1">
    <location>
        <begin position="39"/>
        <end position="55"/>
    </location>
</feature>
<evidence type="ECO:0000256" key="1">
    <source>
        <dbReference type="SAM" id="MobiDB-lite"/>
    </source>
</evidence>
<organism evidence="2 3">
    <name type="scientific">Melipona quadrifasciata</name>
    <dbReference type="NCBI Taxonomy" id="166423"/>
    <lineage>
        <taxon>Eukaryota</taxon>
        <taxon>Metazoa</taxon>
        <taxon>Ecdysozoa</taxon>
        <taxon>Arthropoda</taxon>
        <taxon>Hexapoda</taxon>
        <taxon>Insecta</taxon>
        <taxon>Pterygota</taxon>
        <taxon>Neoptera</taxon>
        <taxon>Endopterygota</taxon>
        <taxon>Hymenoptera</taxon>
        <taxon>Apocrita</taxon>
        <taxon>Aculeata</taxon>
        <taxon>Apoidea</taxon>
        <taxon>Anthophila</taxon>
        <taxon>Apidae</taxon>
        <taxon>Melipona</taxon>
    </lineage>
</organism>
<dbReference type="AlphaFoldDB" id="A0A0N0BDH3"/>
<reference evidence="2 3" key="1">
    <citation type="submission" date="2015-07" db="EMBL/GenBank/DDBJ databases">
        <title>The genome of Melipona quadrifasciata.</title>
        <authorList>
            <person name="Pan H."/>
            <person name="Kapheim K."/>
        </authorList>
    </citation>
    <scope>NUCLEOTIDE SEQUENCE [LARGE SCALE GENOMIC DNA]</scope>
    <source>
        <strain evidence="2">0111107301</strain>
        <tissue evidence="2">Whole body</tissue>
    </source>
</reference>
<gene>
    <name evidence="2" type="ORF">WN51_04837</name>
</gene>
<sequence>MLGERRIYRRMGCPFATIGEQANRLMPLSAFPFAGDKEQTEQGRLHLASEKANTREEEEEETSLGGGGEEGGGDVLLVLATAAASRWKRPNKINRINLISTAIPQASGTKDRCPGAGNELEITRSSCHFFTKLTFQESASANVKNSTRKITKISSNLDKTAWRCAAQGSSDQGDQGFYQRRSPSANRTFEVMRYCSQRLLNRHNMTAVFASARYMELASL</sequence>
<evidence type="ECO:0000313" key="2">
    <source>
        <dbReference type="EMBL" id="KOX70434.1"/>
    </source>
</evidence>
<evidence type="ECO:0000313" key="3">
    <source>
        <dbReference type="Proteomes" id="UP000053105"/>
    </source>
</evidence>
<protein>
    <submittedName>
        <fullName evidence="2">Uncharacterized protein</fullName>
    </submittedName>
</protein>
<dbReference type="Proteomes" id="UP000053105">
    <property type="component" value="Unassembled WGS sequence"/>
</dbReference>
<accession>A0A0N0BDH3</accession>
<dbReference type="EMBL" id="KQ435863">
    <property type="protein sequence ID" value="KOX70434.1"/>
    <property type="molecule type" value="Genomic_DNA"/>
</dbReference>
<feature type="region of interest" description="Disordered" evidence="1">
    <location>
        <begin position="39"/>
        <end position="70"/>
    </location>
</feature>